<evidence type="ECO:0000256" key="2">
    <source>
        <dbReference type="SAM" id="Phobius"/>
    </source>
</evidence>
<dbReference type="EMBL" id="CP098827">
    <property type="protein sequence ID" value="XBO73000.1"/>
    <property type="molecule type" value="Genomic_DNA"/>
</dbReference>
<keyword evidence="2" id="KW-0812">Transmembrane</keyword>
<accession>A0AAU7KNS0</accession>
<dbReference type="RefSeq" id="WP_348828080.1">
    <property type="nucleotide sequence ID" value="NZ_CP098827.1"/>
</dbReference>
<keyword evidence="2" id="KW-1133">Transmembrane helix</keyword>
<evidence type="ECO:0000256" key="1">
    <source>
        <dbReference type="SAM" id="MobiDB-lite"/>
    </source>
</evidence>
<protein>
    <submittedName>
        <fullName evidence="3">Uncharacterized protein</fullName>
    </submittedName>
</protein>
<feature type="transmembrane region" description="Helical" evidence="2">
    <location>
        <begin position="115"/>
        <end position="134"/>
    </location>
</feature>
<reference evidence="3" key="1">
    <citation type="submission" date="2022-06" db="EMBL/GenBank/DDBJ databases">
        <title>A novel DMS-producing enzyme.</title>
        <authorList>
            <person name="Zhang Y."/>
        </authorList>
    </citation>
    <scope>NUCLEOTIDE SEQUENCE</scope>
    <source>
        <strain evidence="3">RT37</strain>
    </source>
</reference>
<dbReference type="AlphaFoldDB" id="A0AAU7KNS0"/>
<evidence type="ECO:0000313" key="3">
    <source>
        <dbReference type="EMBL" id="XBO73000.1"/>
    </source>
</evidence>
<organism evidence="3">
    <name type="scientific">Halomonas sp. RT37</name>
    <dbReference type="NCBI Taxonomy" id="2950872"/>
    <lineage>
        <taxon>Bacteria</taxon>
        <taxon>Pseudomonadati</taxon>
        <taxon>Pseudomonadota</taxon>
        <taxon>Gammaproteobacteria</taxon>
        <taxon>Oceanospirillales</taxon>
        <taxon>Halomonadaceae</taxon>
        <taxon>Halomonas</taxon>
    </lineage>
</organism>
<proteinExistence type="predicted"/>
<keyword evidence="2" id="KW-0472">Membrane</keyword>
<sequence length="139" mass="14885">MQAPDPQGQGPHRSRDRRLDALEKELDQYLGSSRAGKTGTPASERGLTQQQLEEIIAHLAAQRRAKRAVILTNLLDLADRAGTTVGALSLIALFFADKDSSGATLVVASTAKPLWGAFVGFGLALVASYAKALLTWRDK</sequence>
<name>A0AAU7KNS0_9GAMM</name>
<feature type="region of interest" description="Disordered" evidence="1">
    <location>
        <begin position="1"/>
        <end position="20"/>
    </location>
</feature>
<gene>
    <name evidence="3" type="ORF">NFG58_10005</name>
</gene>